<comment type="caution">
    <text evidence="2">The sequence shown here is derived from an EMBL/GenBank/DDBJ whole genome shotgun (WGS) entry which is preliminary data.</text>
</comment>
<accession>A0A9X0BVP0</accession>
<feature type="compositionally biased region" description="Polar residues" evidence="1">
    <location>
        <begin position="25"/>
        <end position="48"/>
    </location>
</feature>
<evidence type="ECO:0000256" key="1">
    <source>
        <dbReference type="SAM" id="MobiDB-lite"/>
    </source>
</evidence>
<feature type="region of interest" description="Disordered" evidence="1">
    <location>
        <begin position="1"/>
        <end position="48"/>
    </location>
</feature>
<evidence type="ECO:0000313" key="3">
    <source>
        <dbReference type="Proteomes" id="UP001147760"/>
    </source>
</evidence>
<dbReference type="EMBL" id="JAPWDO010000001">
    <property type="protein sequence ID" value="KAJ5485880.1"/>
    <property type="molecule type" value="Genomic_DNA"/>
</dbReference>
<evidence type="ECO:0000313" key="2">
    <source>
        <dbReference type="EMBL" id="KAJ5485880.1"/>
    </source>
</evidence>
<proteinExistence type="predicted"/>
<feature type="region of interest" description="Disordered" evidence="1">
    <location>
        <begin position="61"/>
        <end position="85"/>
    </location>
</feature>
<sequence>MPSIAHLITQTPQSNGGAVLRTRSDASSGSMIFTPPQGTTDEQQTTPESIEMRAIRMEYMRTDRPEGPPGYDNSYPEEPLPVYKQ</sequence>
<dbReference type="Proteomes" id="UP001147760">
    <property type="component" value="Unassembled WGS sequence"/>
</dbReference>
<reference evidence="2" key="2">
    <citation type="journal article" date="2023" name="IMA Fungus">
        <title>Comparative genomic study of the Penicillium genus elucidates a diverse pangenome and 15 lateral gene transfer events.</title>
        <authorList>
            <person name="Petersen C."/>
            <person name="Sorensen T."/>
            <person name="Nielsen M.R."/>
            <person name="Sondergaard T.E."/>
            <person name="Sorensen J.L."/>
            <person name="Fitzpatrick D.A."/>
            <person name="Frisvad J.C."/>
            <person name="Nielsen K.L."/>
        </authorList>
    </citation>
    <scope>NUCLEOTIDE SEQUENCE</scope>
    <source>
        <strain evidence="2">IBT 17660</strain>
    </source>
</reference>
<keyword evidence="3" id="KW-1185">Reference proteome</keyword>
<gene>
    <name evidence="2" type="ORF">N7530_000180</name>
</gene>
<dbReference type="AlphaFoldDB" id="A0A9X0BVP0"/>
<name>A0A9X0BVP0_9EURO</name>
<protein>
    <submittedName>
        <fullName evidence="2">Uncharacterized protein</fullName>
    </submittedName>
</protein>
<reference evidence="2" key="1">
    <citation type="submission" date="2022-12" db="EMBL/GenBank/DDBJ databases">
        <authorList>
            <person name="Petersen C."/>
        </authorList>
    </citation>
    <scope>NUCLEOTIDE SEQUENCE</scope>
    <source>
        <strain evidence="2">IBT 17660</strain>
    </source>
</reference>
<organism evidence="2 3">
    <name type="scientific">Penicillium desertorum</name>
    <dbReference type="NCBI Taxonomy" id="1303715"/>
    <lineage>
        <taxon>Eukaryota</taxon>
        <taxon>Fungi</taxon>
        <taxon>Dikarya</taxon>
        <taxon>Ascomycota</taxon>
        <taxon>Pezizomycotina</taxon>
        <taxon>Eurotiomycetes</taxon>
        <taxon>Eurotiomycetidae</taxon>
        <taxon>Eurotiales</taxon>
        <taxon>Aspergillaceae</taxon>
        <taxon>Penicillium</taxon>
    </lineage>
</organism>